<dbReference type="AlphaFoldDB" id="A0A158G8I5"/>
<evidence type="ECO:0000313" key="1">
    <source>
        <dbReference type="EMBL" id="SAL27720.1"/>
    </source>
</evidence>
<reference evidence="1" key="1">
    <citation type="submission" date="2016-01" db="EMBL/GenBank/DDBJ databases">
        <authorList>
            <person name="Peeters C."/>
        </authorList>
    </citation>
    <scope>NUCLEOTIDE SEQUENCE [LARGE SCALE GENOMIC DNA]</scope>
    <source>
        <strain evidence="1">LMG 29317</strain>
    </source>
</reference>
<keyword evidence="2" id="KW-1185">Reference proteome</keyword>
<dbReference type="EMBL" id="FCOM02000003">
    <property type="protein sequence ID" value="SAL27720.1"/>
    <property type="molecule type" value="Genomic_DNA"/>
</dbReference>
<organism evidence="1 2">
    <name type="scientific">Caballeronia arvi</name>
    <dbReference type="NCBI Taxonomy" id="1777135"/>
    <lineage>
        <taxon>Bacteria</taxon>
        <taxon>Pseudomonadati</taxon>
        <taxon>Pseudomonadota</taxon>
        <taxon>Betaproteobacteria</taxon>
        <taxon>Burkholderiales</taxon>
        <taxon>Burkholderiaceae</taxon>
        <taxon>Caballeronia</taxon>
    </lineage>
</organism>
<dbReference type="Proteomes" id="UP000055019">
    <property type="component" value="Unassembled WGS sequence"/>
</dbReference>
<comment type="caution">
    <text evidence="1">The sequence shown here is derived from an EMBL/GenBank/DDBJ whole genome shotgun (WGS) entry which is preliminary data.</text>
</comment>
<proteinExistence type="predicted"/>
<protein>
    <submittedName>
        <fullName evidence="1">Uncharacterized protein</fullName>
    </submittedName>
</protein>
<name>A0A158G8I5_9BURK</name>
<sequence length="50" mass="5784">MQHTVRTIVKCEILSCQSPLKPVDQHFTRGVDYRACATVERQPPENQDTR</sequence>
<gene>
    <name evidence="1" type="ORF">AWB74_01226</name>
</gene>
<accession>A0A158G8I5</accession>
<evidence type="ECO:0000313" key="2">
    <source>
        <dbReference type="Proteomes" id="UP000055019"/>
    </source>
</evidence>